<protein>
    <submittedName>
        <fullName evidence="14">G_PROTEIN_RECEP_F1_2 domain-containing protein</fullName>
    </submittedName>
</protein>
<dbReference type="SUPFAM" id="SSF81321">
    <property type="entry name" value="Family A G protein-coupled receptor-like"/>
    <property type="match status" value="1"/>
</dbReference>
<feature type="transmembrane region" description="Helical" evidence="12">
    <location>
        <begin position="80"/>
        <end position="102"/>
    </location>
</feature>
<name>A0A6E8V975_ANOCL</name>
<dbReference type="InterPro" id="IPR017452">
    <property type="entry name" value="GPCR_Rhodpsn_7TM"/>
</dbReference>
<feature type="transmembrane region" description="Helical" evidence="12">
    <location>
        <begin position="236"/>
        <end position="258"/>
    </location>
</feature>
<evidence type="ECO:0000259" key="13">
    <source>
        <dbReference type="PROSITE" id="PS50262"/>
    </source>
</evidence>
<accession>A0A6E8V975</accession>
<feature type="transmembrane region" description="Helical" evidence="12">
    <location>
        <begin position="6"/>
        <end position="29"/>
    </location>
</feature>
<evidence type="ECO:0000313" key="14">
    <source>
        <dbReference type="EnsemblMetazoa" id="ACON000854-PA"/>
    </source>
</evidence>
<dbReference type="GO" id="GO:0005886">
    <property type="term" value="C:plasma membrane"/>
    <property type="evidence" value="ECO:0007669"/>
    <property type="project" value="UniProtKB-SubCell"/>
</dbReference>
<reference evidence="14" key="2">
    <citation type="submission" date="2020-05" db="UniProtKB">
        <authorList>
            <consortium name="EnsemblMetazoa"/>
        </authorList>
    </citation>
    <scope>IDENTIFICATION</scope>
    <source>
        <strain evidence="14">Ngousso</strain>
    </source>
</reference>
<evidence type="ECO:0000256" key="8">
    <source>
        <dbReference type="ARBA" id="ARBA00023170"/>
    </source>
</evidence>
<keyword evidence="4 10" id="KW-0812">Transmembrane</keyword>
<evidence type="ECO:0000256" key="5">
    <source>
        <dbReference type="ARBA" id="ARBA00022989"/>
    </source>
</evidence>
<feature type="transmembrane region" description="Helical" evidence="12">
    <location>
        <begin position="41"/>
        <end position="60"/>
    </location>
</feature>
<keyword evidence="5 12" id="KW-1133">Transmembrane helix</keyword>
<dbReference type="InterPro" id="IPR000276">
    <property type="entry name" value="GPCR_Rhodpsn"/>
</dbReference>
<keyword evidence="9 10" id="KW-0807">Transducer</keyword>
<evidence type="ECO:0000256" key="3">
    <source>
        <dbReference type="ARBA" id="ARBA00022475"/>
    </source>
</evidence>
<evidence type="ECO:0000313" key="15">
    <source>
        <dbReference type="Proteomes" id="UP001105220"/>
    </source>
</evidence>
<dbReference type="InterPro" id="IPR050569">
    <property type="entry name" value="TAAR"/>
</dbReference>
<evidence type="ECO:0000256" key="6">
    <source>
        <dbReference type="ARBA" id="ARBA00023040"/>
    </source>
</evidence>
<dbReference type="VEuPathDB" id="VectorBase:ACON000854"/>
<proteinExistence type="inferred from homology"/>
<dbReference type="PRINTS" id="PR00237">
    <property type="entry name" value="GPCRRHODOPSN"/>
</dbReference>
<dbReference type="EnsemblMetazoa" id="ACON000854-RA">
    <property type="protein sequence ID" value="ACON000854-PA"/>
    <property type="gene ID" value="ACON000854"/>
</dbReference>
<evidence type="ECO:0000256" key="2">
    <source>
        <dbReference type="ARBA" id="ARBA00010663"/>
    </source>
</evidence>
<sequence>MVPYQLEVLALVAVLIGIIVNSYIVVIVILTKQITFASKILLLHLGVVNAVLCLFYLIFYGMSLLQLLPVALDAMDVACLLFGLCFNTLHSIALWTLCALNFDRYFAIATPLHYGTFINTKKVRFLFHLPQVLMIARYQRNRIASAILEVTLSAQLTITHQRNPFFVPSATGAGPAGSGPVAECKPYTQASNQNNPAANVIQLVGSAILFHCPYYLVILWNSVLPFVGNGWRTPALLLNLASFLLLLSPTINAILYGVRSKIVRRSFRNIWRKQKQKIEIHYEIQARTPSTCGSRRPSLSGTQFQQQQLQQQQQPLLLAFAAETSRPGSADTRSEVGLEPPDGGSLEAPSLQSPLGRVKFGSCSALSGPLFVGGAAPSAHHGGSAGPRPKITITKILTDEELAVQTPPPPPSPSSPTAFEFHHHHIAAAAVDGGRLPAALVATIPPMISNTDNLSVAGQSGAKLHPAAPLSAGLVCLEPKISFRKFSSLQEILGNGTD</sequence>
<evidence type="ECO:0000256" key="12">
    <source>
        <dbReference type="SAM" id="Phobius"/>
    </source>
</evidence>
<feature type="region of interest" description="Disordered" evidence="11">
    <location>
        <begin position="327"/>
        <end position="348"/>
    </location>
</feature>
<evidence type="ECO:0000256" key="10">
    <source>
        <dbReference type="RuleBase" id="RU000688"/>
    </source>
</evidence>
<dbReference type="Proteomes" id="UP001105220">
    <property type="component" value="Unplaced"/>
</dbReference>
<evidence type="ECO:0000256" key="11">
    <source>
        <dbReference type="SAM" id="MobiDB-lite"/>
    </source>
</evidence>
<keyword evidence="6 10" id="KW-0297">G-protein coupled receptor</keyword>
<comment type="similarity">
    <text evidence="2 10">Belongs to the G-protein coupled receptor 1 family.</text>
</comment>
<organism evidence="14 15">
    <name type="scientific">Anopheles coluzzii</name>
    <name type="common">African malaria mosquito</name>
    <dbReference type="NCBI Taxonomy" id="1518534"/>
    <lineage>
        <taxon>Eukaryota</taxon>
        <taxon>Metazoa</taxon>
        <taxon>Ecdysozoa</taxon>
        <taxon>Arthropoda</taxon>
        <taxon>Hexapoda</taxon>
        <taxon>Insecta</taxon>
        <taxon>Pterygota</taxon>
        <taxon>Neoptera</taxon>
        <taxon>Endopterygota</taxon>
        <taxon>Diptera</taxon>
        <taxon>Nematocera</taxon>
        <taxon>Culicoidea</taxon>
        <taxon>Culicidae</taxon>
        <taxon>Anophelinae</taxon>
        <taxon>Anopheles</taxon>
    </lineage>
</organism>
<dbReference type="PROSITE" id="PS50262">
    <property type="entry name" value="G_PROTEIN_RECEP_F1_2"/>
    <property type="match status" value="1"/>
</dbReference>
<dbReference type="PROSITE" id="PS00237">
    <property type="entry name" value="G_PROTEIN_RECEP_F1_1"/>
    <property type="match status" value="1"/>
</dbReference>
<dbReference type="CDD" id="cd00637">
    <property type="entry name" value="7tm_classA_rhodopsin-like"/>
    <property type="match status" value="1"/>
</dbReference>
<evidence type="ECO:0000256" key="1">
    <source>
        <dbReference type="ARBA" id="ARBA00004651"/>
    </source>
</evidence>
<keyword evidence="3" id="KW-1003">Cell membrane</keyword>
<dbReference type="GO" id="GO:0004930">
    <property type="term" value="F:G protein-coupled receptor activity"/>
    <property type="evidence" value="ECO:0007669"/>
    <property type="project" value="UniProtKB-KW"/>
</dbReference>
<dbReference type="AlphaFoldDB" id="A0A6E8V975"/>
<dbReference type="PANTHER" id="PTHR24249:SF406">
    <property type="entry name" value="G-PROTEIN COUPLED RECEPTORS FAMILY 1 PROFILE DOMAIN-CONTAINING PROTEIN"/>
    <property type="match status" value="1"/>
</dbReference>
<dbReference type="VEuPathDB" id="VectorBase:ACON2_036787"/>
<keyword evidence="7 12" id="KW-0472">Membrane</keyword>
<dbReference type="PANTHER" id="PTHR24249">
    <property type="entry name" value="HISTAMINE RECEPTOR-RELATED G-PROTEIN COUPLED RECEPTOR"/>
    <property type="match status" value="1"/>
</dbReference>
<dbReference type="VEuPathDB" id="VectorBase:ACMO_011583"/>
<evidence type="ECO:0000256" key="9">
    <source>
        <dbReference type="ARBA" id="ARBA00023224"/>
    </source>
</evidence>
<keyword evidence="8 10" id="KW-0675">Receptor</keyword>
<feature type="transmembrane region" description="Helical" evidence="12">
    <location>
        <begin position="197"/>
        <end position="216"/>
    </location>
</feature>
<reference key="1">
    <citation type="journal article" date="2019" name="Genes (Basel)">
        <title>A High-Quality De novo Genome Assembly from a Single Mosquito Using PacBio Sequencing.</title>
        <authorList>
            <person name="Kingan S.B."/>
            <person name="Heaton H."/>
            <person name="Cudini J."/>
            <person name="Lambert C.C."/>
            <person name="Baybayan P."/>
            <person name="Galvin B.D."/>
            <person name="Durbin R."/>
            <person name="Korlach J."/>
            <person name="Lawniczak M.K.N."/>
        </authorList>
    </citation>
    <scope>NUCLEOTIDE SEQUENCE [LARGE SCALE GENOMIC DNA]</scope>
    <source>
        <strain>Mali-NIH</strain>
    </source>
</reference>
<dbReference type="Gene3D" id="1.20.1070.10">
    <property type="entry name" value="Rhodopsin 7-helix transmembrane proteins"/>
    <property type="match status" value="2"/>
</dbReference>
<evidence type="ECO:0000256" key="7">
    <source>
        <dbReference type="ARBA" id="ARBA00023136"/>
    </source>
</evidence>
<evidence type="ECO:0000256" key="4">
    <source>
        <dbReference type="ARBA" id="ARBA00022692"/>
    </source>
</evidence>
<comment type="subcellular location">
    <subcellularLocation>
        <location evidence="1">Cell membrane</location>
        <topology evidence="1">Multi-pass membrane protein</topology>
    </subcellularLocation>
</comment>
<feature type="domain" description="G-protein coupled receptors family 1 profile" evidence="13">
    <location>
        <begin position="20"/>
        <end position="126"/>
    </location>
</feature>
<keyword evidence="15" id="KW-1185">Reference proteome</keyword>